<organism evidence="2 3">
    <name type="scientific">Endocarpon pusillum</name>
    <dbReference type="NCBI Taxonomy" id="364733"/>
    <lineage>
        <taxon>Eukaryota</taxon>
        <taxon>Fungi</taxon>
        <taxon>Dikarya</taxon>
        <taxon>Ascomycota</taxon>
        <taxon>Pezizomycotina</taxon>
        <taxon>Eurotiomycetes</taxon>
        <taxon>Chaetothyriomycetidae</taxon>
        <taxon>Verrucariales</taxon>
        <taxon>Verrucariaceae</taxon>
        <taxon>Endocarpon</taxon>
    </lineage>
</organism>
<feature type="compositionally biased region" description="Basic and acidic residues" evidence="1">
    <location>
        <begin position="23"/>
        <end position="32"/>
    </location>
</feature>
<dbReference type="Proteomes" id="UP000606974">
    <property type="component" value="Unassembled WGS sequence"/>
</dbReference>
<sequence>MSNWKILRQAHIKAVAIYDKWPKTEERRESRGYHRRPTSKAPRRVPGEPSLEQTHPYNEIEDPIGRQYRASKIAEQEYRKAGAKY</sequence>
<feature type="compositionally biased region" description="Basic residues" evidence="1">
    <location>
        <begin position="33"/>
        <end position="43"/>
    </location>
</feature>
<feature type="region of interest" description="Disordered" evidence="1">
    <location>
        <begin position="23"/>
        <end position="65"/>
    </location>
</feature>
<evidence type="ECO:0000313" key="3">
    <source>
        <dbReference type="Proteomes" id="UP000606974"/>
    </source>
</evidence>
<evidence type="ECO:0000313" key="2">
    <source>
        <dbReference type="EMBL" id="KAF7507263.1"/>
    </source>
</evidence>
<accession>A0A8H7AE55</accession>
<name>A0A8H7AE55_9EURO</name>
<reference evidence="2" key="1">
    <citation type="submission" date="2020-02" db="EMBL/GenBank/DDBJ databases">
        <authorList>
            <person name="Palmer J.M."/>
        </authorList>
    </citation>
    <scope>NUCLEOTIDE SEQUENCE</scope>
    <source>
        <strain evidence="2">EPUS1.4</strain>
        <tissue evidence="2">Thallus</tissue>
    </source>
</reference>
<evidence type="ECO:0000256" key="1">
    <source>
        <dbReference type="SAM" id="MobiDB-lite"/>
    </source>
</evidence>
<proteinExistence type="predicted"/>
<protein>
    <submittedName>
        <fullName evidence="2">Uncharacterized protein</fullName>
    </submittedName>
</protein>
<dbReference type="AlphaFoldDB" id="A0A8H7AE55"/>
<dbReference type="EMBL" id="JAACFV010000072">
    <property type="protein sequence ID" value="KAF7507263.1"/>
    <property type="molecule type" value="Genomic_DNA"/>
</dbReference>
<keyword evidence="3" id="KW-1185">Reference proteome</keyword>
<comment type="caution">
    <text evidence="2">The sequence shown here is derived from an EMBL/GenBank/DDBJ whole genome shotgun (WGS) entry which is preliminary data.</text>
</comment>
<gene>
    <name evidence="2" type="ORF">GJ744_010821</name>
</gene>